<comment type="catalytic activity">
    <reaction evidence="10">
        <text>an acyl-CoA + a 1,2-diacyl-sn-glycerol = a triacyl-sn-glycerol + CoA</text>
        <dbReference type="Rhea" id="RHEA:10868"/>
        <dbReference type="ChEBI" id="CHEBI:17815"/>
        <dbReference type="ChEBI" id="CHEBI:57287"/>
        <dbReference type="ChEBI" id="CHEBI:58342"/>
        <dbReference type="ChEBI" id="CHEBI:64615"/>
        <dbReference type="EC" id="2.3.1.20"/>
    </reaction>
</comment>
<evidence type="ECO:0000256" key="5">
    <source>
        <dbReference type="ARBA" id="ARBA00022679"/>
    </source>
</evidence>
<dbReference type="InterPro" id="IPR004255">
    <property type="entry name" value="O-acyltransferase_WSD1_N"/>
</dbReference>
<dbReference type="GO" id="GO:0005886">
    <property type="term" value="C:plasma membrane"/>
    <property type="evidence" value="ECO:0007669"/>
    <property type="project" value="UniProtKB-SubCell"/>
</dbReference>
<dbReference type="InterPro" id="IPR045034">
    <property type="entry name" value="O-acyltransferase_WSD1-like"/>
</dbReference>
<evidence type="ECO:0000256" key="1">
    <source>
        <dbReference type="ARBA" id="ARBA00004162"/>
    </source>
</evidence>
<dbReference type="GO" id="GO:0005789">
    <property type="term" value="C:endoplasmic reticulum membrane"/>
    <property type="evidence" value="ECO:0007669"/>
    <property type="project" value="UniProtKB-SubCell"/>
</dbReference>
<feature type="domain" description="O-acyltransferase WSD1-like N-terminal" evidence="11">
    <location>
        <begin position="12"/>
        <end position="169"/>
    </location>
</feature>
<dbReference type="InterPro" id="IPR009721">
    <property type="entry name" value="O-acyltransferase_WSD1_C"/>
</dbReference>
<comment type="pathway">
    <text evidence="3">Glycerolipid metabolism; triacylglycerol biosynthesis.</text>
</comment>
<dbReference type="GO" id="GO:0004144">
    <property type="term" value="F:diacylglycerol O-acyltransferase activity"/>
    <property type="evidence" value="ECO:0007669"/>
    <property type="project" value="UniProtKB-EC"/>
</dbReference>
<evidence type="ECO:0000313" key="14">
    <source>
        <dbReference type="Proteomes" id="UP001642360"/>
    </source>
</evidence>
<comment type="pathway">
    <text evidence="4">Lipid metabolism.</text>
</comment>
<evidence type="ECO:0000256" key="4">
    <source>
        <dbReference type="ARBA" id="ARBA00005189"/>
    </source>
</evidence>
<sequence length="286" mass="31876">MSPEFYDEYLADYLTKIGMDQLPQTRPLWEIHIVKYPTSSAAGNVIFKLHHALGDGYSLIGALLSCMQRADNPSLPLTFPSRQSSSKPKRDSVNIFRRVPRILSGMINTVSDFGWSILKSSVVEDDRTPIKSGDEGVQFRPVNITTMTFSLDHLKQIKANLGVTINDVITGIIFLGTRLYMQATSHELGDAESTALVVLNTRAVAGYKSISEMLKPDSEMPWGNNFGFLHIPIPKLSVAESSDPLSFILKAHQLIKRKRNSFAVHLTSTLLEAMRKLRGPEVNFIN</sequence>
<dbReference type="AlphaFoldDB" id="A0ABC8S568"/>
<evidence type="ECO:0000259" key="11">
    <source>
        <dbReference type="Pfam" id="PF03007"/>
    </source>
</evidence>
<evidence type="ECO:0000256" key="6">
    <source>
        <dbReference type="ARBA" id="ARBA00022824"/>
    </source>
</evidence>
<dbReference type="Pfam" id="PF03007">
    <property type="entry name" value="WS_DGAT_cat"/>
    <property type="match status" value="1"/>
</dbReference>
<evidence type="ECO:0000256" key="3">
    <source>
        <dbReference type="ARBA" id="ARBA00004771"/>
    </source>
</evidence>
<evidence type="ECO:0000313" key="13">
    <source>
        <dbReference type="EMBL" id="CAK9149502.1"/>
    </source>
</evidence>
<comment type="subcellular location">
    <subcellularLocation>
        <location evidence="1">Cell membrane</location>
        <topology evidence="1">Single-pass membrane protein</topology>
    </subcellularLocation>
    <subcellularLocation>
        <location evidence="2">Endoplasmic reticulum membrane</location>
    </subcellularLocation>
</comment>
<evidence type="ECO:0008006" key="15">
    <source>
        <dbReference type="Google" id="ProtNLM"/>
    </source>
</evidence>
<keyword evidence="14" id="KW-1185">Reference proteome</keyword>
<keyword evidence="5" id="KW-0808">Transferase</keyword>
<dbReference type="PANTHER" id="PTHR31650:SF51">
    <property type="entry name" value="O-ACYLTRANSFERASE WSD1-LIKE ISOFORM X1"/>
    <property type="match status" value="1"/>
</dbReference>
<dbReference type="EMBL" id="CAUOFW020001881">
    <property type="protein sequence ID" value="CAK9149502.1"/>
    <property type="molecule type" value="Genomic_DNA"/>
</dbReference>
<keyword evidence="6" id="KW-0256">Endoplasmic reticulum</keyword>
<name>A0ABC8S568_9AQUA</name>
<accession>A0ABC8S568</accession>
<dbReference type="Pfam" id="PF06974">
    <property type="entry name" value="WS_DGAT_C"/>
    <property type="match status" value="1"/>
</dbReference>
<organism evidence="13 14">
    <name type="scientific">Ilex paraguariensis</name>
    <name type="common">yerba mate</name>
    <dbReference type="NCBI Taxonomy" id="185542"/>
    <lineage>
        <taxon>Eukaryota</taxon>
        <taxon>Viridiplantae</taxon>
        <taxon>Streptophyta</taxon>
        <taxon>Embryophyta</taxon>
        <taxon>Tracheophyta</taxon>
        <taxon>Spermatophyta</taxon>
        <taxon>Magnoliopsida</taxon>
        <taxon>eudicotyledons</taxon>
        <taxon>Gunneridae</taxon>
        <taxon>Pentapetalae</taxon>
        <taxon>asterids</taxon>
        <taxon>campanulids</taxon>
        <taxon>Aquifoliales</taxon>
        <taxon>Aquifoliaceae</taxon>
        <taxon>Ilex</taxon>
    </lineage>
</organism>
<keyword evidence="7" id="KW-0012">Acyltransferase</keyword>
<evidence type="ECO:0000256" key="8">
    <source>
        <dbReference type="ARBA" id="ARBA00024360"/>
    </source>
</evidence>
<evidence type="ECO:0000256" key="9">
    <source>
        <dbReference type="ARBA" id="ARBA00047604"/>
    </source>
</evidence>
<feature type="domain" description="O-acyltransferase WSD1 C-terminal" evidence="12">
    <location>
        <begin position="222"/>
        <end position="282"/>
    </location>
</feature>
<protein>
    <recommendedName>
        <fullName evidence="15">Diacylglycerol O-acyltransferase</fullName>
    </recommendedName>
</protein>
<dbReference type="GO" id="GO:0047196">
    <property type="term" value="F:long-chain-alcohol O-fatty-acyltransferase activity"/>
    <property type="evidence" value="ECO:0007669"/>
    <property type="project" value="UniProtKB-EC"/>
</dbReference>
<dbReference type="PANTHER" id="PTHR31650">
    <property type="entry name" value="O-ACYLTRANSFERASE (WSD1-LIKE) FAMILY PROTEIN"/>
    <property type="match status" value="1"/>
</dbReference>
<evidence type="ECO:0000256" key="10">
    <source>
        <dbReference type="ARBA" id="ARBA00048109"/>
    </source>
</evidence>
<comment type="caution">
    <text evidence="13">The sequence shown here is derived from an EMBL/GenBank/DDBJ whole genome shotgun (WGS) entry which is preliminary data.</text>
</comment>
<evidence type="ECO:0000256" key="7">
    <source>
        <dbReference type="ARBA" id="ARBA00023315"/>
    </source>
</evidence>
<evidence type="ECO:0000256" key="2">
    <source>
        <dbReference type="ARBA" id="ARBA00004586"/>
    </source>
</evidence>
<comment type="catalytic activity">
    <reaction evidence="9">
        <text>a long chain fatty alcohol + a fatty acyl-CoA = a long-chain alcohol wax ester + CoA</text>
        <dbReference type="Rhea" id="RHEA:38443"/>
        <dbReference type="ChEBI" id="CHEBI:17135"/>
        <dbReference type="ChEBI" id="CHEBI:57287"/>
        <dbReference type="ChEBI" id="CHEBI:77636"/>
        <dbReference type="ChEBI" id="CHEBI:235323"/>
        <dbReference type="EC" id="2.3.1.75"/>
    </reaction>
</comment>
<comment type="similarity">
    <text evidence="8">In the N-terminal section; belongs to the long-chain O-acyltransferase family.</text>
</comment>
<proteinExistence type="inferred from homology"/>
<gene>
    <name evidence="13" type="ORF">ILEXP_LOCUS17547</name>
</gene>
<reference evidence="13 14" key="1">
    <citation type="submission" date="2024-02" db="EMBL/GenBank/DDBJ databases">
        <authorList>
            <person name="Vignale AGUSTIN F."/>
            <person name="Sosa J E."/>
            <person name="Modenutti C."/>
        </authorList>
    </citation>
    <scope>NUCLEOTIDE SEQUENCE [LARGE SCALE GENOMIC DNA]</scope>
</reference>
<dbReference type="Proteomes" id="UP001642360">
    <property type="component" value="Unassembled WGS sequence"/>
</dbReference>
<evidence type="ECO:0000259" key="12">
    <source>
        <dbReference type="Pfam" id="PF06974"/>
    </source>
</evidence>